<proteinExistence type="predicted"/>
<comment type="caution">
    <text evidence="2">The sequence shown here is derived from an EMBL/GenBank/DDBJ whole genome shotgun (WGS) entry which is preliminary data.</text>
</comment>
<dbReference type="EMBL" id="JBHSMR010000014">
    <property type="protein sequence ID" value="MFC5480990.1"/>
    <property type="molecule type" value="Genomic_DNA"/>
</dbReference>
<evidence type="ECO:0000256" key="1">
    <source>
        <dbReference type="SAM" id="Phobius"/>
    </source>
</evidence>
<evidence type="ECO:0000313" key="3">
    <source>
        <dbReference type="Proteomes" id="UP001596101"/>
    </source>
</evidence>
<keyword evidence="1" id="KW-0812">Transmembrane</keyword>
<keyword evidence="1" id="KW-1133">Transmembrane helix</keyword>
<dbReference type="RefSeq" id="WP_379761023.1">
    <property type="nucleotide sequence ID" value="NZ_JBHSMR010000014.1"/>
</dbReference>
<gene>
    <name evidence="2" type="ORF">ACFPQ5_22535</name>
</gene>
<feature type="transmembrane region" description="Helical" evidence="1">
    <location>
        <begin position="46"/>
        <end position="63"/>
    </location>
</feature>
<organism evidence="2 3">
    <name type="scientific">Massilia suwonensis</name>
    <dbReference type="NCBI Taxonomy" id="648895"/>
    <lineage>
        <taxon>Bacteria</taxon>
        <taxon>Pseudomonadati</taxon>
        <taxon>Pseudomonadota</taxon>
        <taxon>Betaproteobacteria</taxon>
        <taxon>Burkholderiales</taxon>
        <taxon>Oxalobacteraceae</taxon>
        <taxon>Telluria group</taxon>
        <taxon>Massilia</taxon>
    </lineage>
</organism>
<name>A0ABW0MRU3_9BURK</name>
<keyword evidence="3" id="KW-1185">Reference proteome</keyword>
<accession>A0ABW0MRU3</accession>
<dbReference type="Proteomes" id="UP001596101">
    <property type="component" value="Unassembled WGS sequence"/>
</dbReference>
<evidence type="ECO:0000313" key="2">
    <source>
        <dbReference type="EMBL" id="MFC5480990.1"/>
    </source>
</evidence>
<reference evidence="3" key="1">
    <citation type="journal article" date="2019" name="Int. J. Syst. Evol. Microbiol.">
        <title>The Global Catalogue of Microorganisms (GCM) 10K type strain sequencing project: providing services to taxonomists for standard genome sequencing and annotation.</title>
        <authorList>
            <consortium name="The Broad Institute Genomics Platform"/>
            <consortium name="The Broad Institute Genome Sequencing Center for Infectious Disease"/>
            <person name="Wu L."/>
            <person name="Ma J."/>
        </authorList>
    </citation>
    <scope>NUCLEOTIDE SEQUENCE [LARGE SCALE GENOMIC DNA]</scope>
    <source>
        <strain evidence="3">CCUG 43111</strain>
    </source>
</reference>
<sequence length="88" mass="9969">MKARSNSTSEIRQASIARACTRLLALSIAFLHSVLRTDWLRLVCSPSIAAGFLFVIPATWLAVREHCFGMRMFGTERRRRVRLHPNAA</sequence>
<protein>
    <submittedName>
        <fullName evidence="2">Uncharacterized protein</fullName>
    </submittedName>
</protein>
<keyword evidence="1" id="KW-0472">Membrane</keyword>